<dbReference type="GO" id="GO:0009143">
    <property type="term" value="P:nucleoside triphosphate catabolic process"/>
    <property type="evidence" value="ECO:0007669"/>
    <property type="project" value="InterPro"/>
</dbReference>
<proteinExistence type="predicted"/>
<dbReference type="RefSeq" id="WP_150671126.1">
    <property type="nucleotide sequence ID" value="NZ_CABPSB010000024.1"/>
</dbReference>
<protein>
    <submittedName>
        <fullName evidence="2">Nucleotide pyrophosphohydrolase</fullName>
    </submittedName>
</protein>
<dbReference type="OrthoDB" id="9791898at2"/>
<dbReference type="Pfam" id="PF12643">
    <property type="entry name" value="MazG-like"/>
    <property type="match status" value="1"/>
</dbReference>
<sequence length="133" mass="14625">MSTSPKDLRPPAAADASPPVTARPAAHLIDTAGLEAELHAFADARDWHRHHTPKNLAMALSVEVAELVEIFQWHTDAQAKAVMQTEEARHVEQELADIAMYLVRLSMVLGVDLNRAVAEKLVMNAQKYPAPKT</sequence>
<dbReference type="PANTHER" id="PTHR46523">
    <property type="entry name" value="DCTP PYROPHOSPHATASE 1"/>
    <property type="match status" value="1"/>
</dbReference>
<feature type="region of interest" description="Disordered" evidence="1">
    <location>
        <begin position="1"/>
        <end position="21"/>
    </location>
</feature>
<organism evidence="2 3">
    <name type="scientific">Pandoraea anhela</name>
    <dbReference type="NCBI Taxonomy" id="2508295"/>
    <lineage>
        <taxon>Bacteria</taxon>
        <taxon>Pseudomonadati</taxon>
        <taxon>Pseudomonadota</taxon>
        <taxon>Betaproteobacteria</taxon>
        <taxon>Burkholderiales</taxon>
        <taxon>Burkholderiaceae</taxon>
        <taxon>Pandoraea</taxon>
    </lineage>
</organism>
<accession>A0A5E4YNB7</accession>
<evidence type="ECO:0000256" key="1">
    <source>
        <dbReference type="SAM" id="MobiDB-lite"/>
    </source>
</evidence>
<evidence type="ECO:0000313" key="2">
    <source>
        <dbReference type="EMBL" id="VVE50291.1"/>
    </source>
</evidence>
<dbReference type="SUPFAM" id="SSF101386">
    <property type="entry name" value="all-alpha NTP pyrophosphatases"/>
    <property type="match status" value="1"/>
</dbReference>
<dbReference type="CDD" id="cd11537">
    <property type="entry name" value="NTP-PPase_RS21-C6_like"/>
    <property type="match status" value="1"/>
</dbReference>
<dbReference type="GO" id="GO:0047429">
    <property type="term" value="F:nucleoside triphosphate diphosphatase activity"/>
    <property type="evidence" value="ECO:0007669"/>
    <property type="project" value="InterPro"/>
</dbReference>
<name>A0A5E4YNB7_9BURK</name>
<dbReference type="InterPro" id="IPR052555">
    <property type="entry name" value="dCTP_Pyrophosphatase"/>
</dbReference>
<dbReference type="Proteomes" id="UP000406256">
    <property type="component" value="Unassembled WGS sequence"/>
</dbReference>
<dbReference type="PANTHER" id="PTHR46523:SF1">
    <property type="entry name" value="DCTP PYROPHOSPHATASE 1"/>
    <property type="match status" value="1"/>
</dbReference>
<dbReference type="AlphaFoldDB" id="A0A5E4YNB7"/>
<reference evidence="2 3" key="1">
    <citation type="submission" date="2019-08" db="EMBL/GenBank/DDBJ databases">
        <authorList>
            <person name="Peeters C."/>
        </authorList>
    </citation>
    <scope>NUCLEOTIDE SEQUENCE [LARGE SCALE GENOMIC DNA]</scope>
    <source>
        <strain evidence="2 3">LMG 31108</strain>
    </source>
</reference>
<keyword evidence="2" id="KW-0378">Hydrolase</keyword>
<dbReference type="Gene3D" id="1.10.287.1080">
    <property type="entry name" value="MazG-like"/>
    <property type="match status" value="1"/>
</dbReference>
<keyword evidence="3" id="KW-1185">Reference proteome</keyword>
<evidence type="ECO:0000313" key="3">
    <source>
        <dbReference type="Proteomes" id="UP000406256"/>
    </source>
</evidence>
<dbReference type="EMBL" id="CABPSB010000024">
    <property type="protein sequence ID" value="VVE50291.1"/>
    <property type="molecule type" value="Genomic_DNA"/>
</dbReference>
<gene>
    <name evidence="2" type="ORF">PAN31108_04658</name>
</gene>
<dbReference type="InterPro" id="IPR025984">
    <property type="entry name" value="DCTPP"/>
</dbReference>